<organism evidence="1 2">
    <name type="scientific">Pistacia integerrima</name>
    <dbReference type="NCBI Taxonomy" id="434235"/>
    <lineage>
        <taxon>Eukaryota</taxon>
        <taxon>Viridiplantae</taxon>
        <taxon>Streptophyta</taxon>
        <taxon>Embryophyta</taxon>
        <taxon>Tracheophyta</taxon>
        <taxon>Spermatophyta</taxon>
        <taxon>Magnoliopsida</taxon>
        <taxon>eudicotyledons</taxon>
        <taxon>Gunneridae</taxon>
        <taxon>Pentapetalae</taxon>
        <taxon>rosids</taxon>
        <taxon>malvids</taxon>
        <taxon>Sapindales</taxon>
        <taxon>Anacardiaceae</taxon>
        <taxon>Pistacia</taxon>
    </lineage>
</organism>
<evidence type="ECO:0000313" key="2">
    <source>
        <dbReference type="Proteomes" id="UP001163603"/>
    </source>
</evidence>
<sequence>MSGALAWQSKGNIDFHTQFEIDQHTVQGTLREGTIPRFSFVGCGMLPAGAPRWKIISAYVGCQGLVVELLLDVSIILLHEEYDAKYLYVNL</sequence>
<dbReference type="EMBL" id="CM047745">
    <property type="protein sequence ID" value="KAJ0025265.1"/>
    <property type="molecule type" value="Genomic_DNA"/>
</dbReference>
<proteinExistence type="predicted"/>
<gene>
    <name evidence="1" type="ORF">Pint_08945</name>
</gene>
<keyword evidence="2" id="KW-1185">Reference proteome</keyword>
<reference evidence="2" key="1">
    <citation type="journal article" date="2023" name="G3 (Bethesda)">
        <title>Genome assembly and association tests identify interacting loci associated with vigor, precocity, and sex in interspecific pistachio rootstocks.</title>
        <authorList>
            <person name="Palmer W."/>
            <person name="Jacygrad E."/>
            <person name="Sagayaradj S."/>
            <person name="Cavanaugh K."/>
            <person name="Han R."/>
            <person name="Bertier L."/>
            <person name="Beede B."/>
            <person name="Kafkas S."/>
            <person name="Golino D."/>
            <person name="Preece J."/>
            <person name="Michelmore R."/>
        </authorList>
    </citation>
    <scope>NUCLEOTIDE SEQUENCE [LARGE SCALE GENOMIC DNA]</scope>
</reference>
<evidence type="ECO:0000313" key="1">
    <source>
        <dbReference type="EMBL" id="KAJ0025265.1"/>
    </source>
</evidence>
<accession>A0ACC0XUX5</accession>
<protein>
    <submittedName>
        <fullName evidence="1">Uncharacterized protein</fullName>
    </submittedName>
</protein>
<comment type="caution">
    <text evidence="1">The sequence shown here is derived from an EMBL/GenBank/DDBJ whole genome shotgun (WGS) entry which is preliminary data.</text>
</comment>
<dbReference type="Proteomes" id="UP001163603">
    <property type="component" value="Chromosome 10"/>
</dbReference>
<name>A0ACC0XUX5_9ROSI</name>